<name>M8BNB7_AEGTA</name>
<dbReference type="AlphaFoldDB" id="M8BNB7"/>
<sequence>MYKEYRRQGDVQRWLPVTARSPCTQIIKTATVHFSICKRDSTKQFHKSDTRFPLVYQKAGQPTRKLKTTFKASRPNLFILSKSYVHNLRVDRQEHELCRPGISICSRVMFGIGYNSDDAHGGDKLLPTLGPEWQDTEERSTMSGPRF</sequence>
<accession>M8BNB7</accession>
<dbReference type="PANTHER" id="PTHR10052">
    <property type="entry name" value="60S RIBOSOMAL PROTEIN L18A"/>
    <property type="match status" value="1"/>
</dbReference>
<dbReference type="GO" id="GO:0006412">
    <property type="term" value="P:translation"/>
    <property type="evidence" value="ECO:0007669"/>
    <property type="project" value="InterPro"/>
</dbReference>
<protein>
    <submittedName>
        <fullName evidence="1">60S ribosomal protein L18a</fullName>
    </submittedName>
</protein>
<proteinExistence type="predicted"/>
<organism evidence="1">
    <name type="scientific">Aegilops tauschii</name>
    <name type="common">Tausch's goatgrass</name>
    <name type="synonym">Aegilops squarrosa</name>
    <dbReference type="NCBI Taxonomy" id="37682"/>
    <lineage>
        <taxon>Eukaryota</taxon>
        <taxon>Viridiplantae</taxon>
        <taxon>Streptophyta</taxon>
        <taxon>Embryophyta</taxon>
        <taxon>Tracheophyta</taxon>
        <taxon>Spermatophyta</taxon>
        <taxon>Magnoliopsida</taxon>
        <taxon>Liliopsida</taxon>
        <taxon>Poales</taxon>
        <taxon>Poaceae</taxon>
        <taxon>BOP clade</taxon>
        <taxon>Pooideae</taxon>
        <taxon>Triticodae</taxon>
        <taxon>Triticeae</taxon>
        <taxon>Triticinae</taxon>
        <taxon>Aegilops</taxon>
    </lineage>
</organism>
<dbReference type="InterPro" id="IPR021138">
    <property type="entry name" value="Ribosomal_eL20_eukaryotes"/>
</dbReference>
<evidence type="ECO:0000313" key="1">
    <source>
        <dbReference type="EnsemblPlants" id="EMT23444"/>
    </source>
</evidence>
<reference evidence="1" key="1">
    <citation type="submission" date="2015-06" db="UniProtKB">
        <authorList>
            <consortium name="EnsemblPlants"/>
        </authorList>
    </citation>
    <scope>IDENTIFICATION</scope>
</reference>
<dbReference type="GO" id="GO:0003735">
    <property type="term" value="F:structural constituent of ribosome"/>
    <property type="evidence" value="ECO:0007669"/>
    <property type="project" value="InterPro"/>
</dbReference>
<dbReference type="GO" id="GO:0005840">
    <property type="term" value="C:ribosome"/>
    <property type="evidence" value="ECO:0007669"/>
    <property type="project" value="InterPro"/>
</dbReference>
<dbReference type="EnsemblPlants" id="EMT23444">
    <property type="protein sequence ID" value="EMT23444"/>
    <property type="gene ID" value="F775_06941"/>
</dbReference>